<gene>
    <name evidence="3" type="ORF">EV650_2193</name>
</gene>
<dbReference type="OrthoDB" id="3827004at2"/>
<evidence type="ECO:0000256" key="1">
    <source>
        <dbReference type="SAM" id="MobiDB-lite"/>
    </source>
</evidence>
<evidence type="ECO:0000256" key="2">
    <source>
        <dbReference type="SAM" id="Phobius"/>
    </source>
</evidence>
<dbReference type="EMBL" id="SODF01000001">
    <property type="protein sequence ID" value="TDW23341.1"/>
    <property type="molecule type" value="Genomic_DNA"/>
</dbReference>
<feature type="transmembrane region" description="Helical" evidence="2">
    <location>
        <begin position="40"/>
        <end position="63"/>
    </location>
</feature>
<reference evidence="3 4" key="1">
    <citation type="submission" date="2019-03" db="EMBL/GenBank/DDBJ databases">
        <title>Genomic Encyclopedia of Type Strains, Phase III (KMG-III): the genomes of soil and plant-associated and newly described type strains.</title>
        <authorList>
            <person name="Whitman W."/>
        </authorList>
    </citation>
    <scope>NUCLEOTIDE SEQUENCE [LARGE SCALE GENOMIC DNA]</scope>
    <source>
        <strain evidence="3 4">VKM Ac-2570</strain>
    </source>
</reference>
<comment type="caution">
    <text evidence="3">The sequence shown here is derived from an EMBL/GenBank/DDBJ whole genome shotgun (WGS) entry which is preliminary data.</text>
</comment>
<dbReference type="RefSeq" id="WP_134117861.1">
    <property type="nucleotide sequence ID" value="NZ_SODF01000001.1"/>
</dbReference>
<keyword evidence="2" id="KW-0472">Membrane</keyword>
<evidence type="ECO:0000313" key="3">
    <source>
        <dbReference type="EMBL" id="TDW23341.1"/>
    </source>
</evidence>
<accession>A0A4R8A196</accession>
<name>A0A4R8A196_9ACTN</name>
<evidence type="ECO:0000313" key="4">
    <source>
        <dbReference type="Proteomes" id="UP000295447"/>
    </source>
</evidence>
<protein>
    <submittedName>
        <fullName evidence="3">Uncharacterized protein</fullName>
    </submittedName>
</protein>
<dbReference type="AlphaFoldDB" id="A0A4R8A196"/>
<proteinExistence type="predicted"/>
<feature type="region of interest" description="Disordered" evidence="1">
    <location>
        <begin position="15"/>
        <end position="36"/>
    </location>
</feature>
<keyword evidence="4" id="KW-1185">Reference proteome</keyword>
<keyword evidence="2" id="KW-1133">Transmembrane helix</keyword>
<organism evidence="3 4">
    <name type="scientific">Kribbella kalugense</name>
    <dbReference type="NCBI Taxonomy" id="2512221"/>
    <lineage>
        <taxon>Bacteria</taxon>
        <taxon>Bacillati</taxon>
        <taxon>Actinomycetota</taxon>
        <taxon>Actinomycetes</taxon>
        <taxon>Propionibacteriales</taxon>
        <taxon>Kribbellaceae</taxon>
        <taxon>Kribbella</taxon>
    </lineage>
</organism>
<keyword evidence="2" id="KW-0812">Transmembrane</keyword>
<sequence>MRTEESLRDAFEHLADQAPHPTDIRAGLQPRGPRRPRRTAAIICTAVVTASVAIAAVVVPHVISDDSGPAAQVKGNTAWSRWVDLNLPKNFKAVDQRFTANRQDYELVDTTVRTQAPFCQLQLHRNGDFDPSTIPAGSPTVPIGEHTARVVTLDGKKPFMPPPSNYSFPLSAKLRKVLAWEPIDGLWALLSCETLIPQGADIVPTAELQPAVSLAKLISPRAGRLGSPVKLGELPKGLSPQLIHYEPYDNAIPGSGEEFTALLSDGNPATGYVPPVLKPAGLVSGNPWDPARGDDLSIRYDTSKFWNQMTQIRGGKADAVIHGMKAYYTNAKITYSKKDPTKVTLSGPLNTLRLEANGVAVVISSYAAKPSMEQLKRVAASMELTKSPKDPAAWFDAATAIR</sequence>
<dbReference type="Proteomes" id="UP000295447">
    <property type="component" value="Unassembled WGS sequence"/>
</dbReference>